<sequence length="243" mass="26432">MARSNVTFAILGVFVGYVLALPYVAALQSPSYSRVVVFGDSLVDNGNGTYKLSNRTWPADSAYFDGRFSNGLTWPEQLAGLLHVAHVDDYAHGSATTDNRVAKGCSGYNSTLPVPDVRTQVHRYLAHVGHADRDALYVVSGGSNDAFFGLLSGHTPKELAHDAVATLRRETERLQRHGARHVLVPTLSEMQATPYARKYSLGVARLITAAFTREVNHGLRAWVDGGARNVTLFDVHAVEALRA</sequence>
<dbReference type="AlphaFoldDB" id="A0AAF0DXF9"/>
<dbReference type="InterPro" id="IPR036514">
    <property type="entry name" value="SGNH_hydro_sf"/>
</dbReference>
<protein>
    <submittedName>
        <fullName evidence="3">Uncharacterized protein</fullName>
    </submittedName>
</protein>
<evidence type="ECO:0000256" key="1">
    <source>
        <dbReference type="ARBA" id="ARBA00022801"/>
    </source>
</evidence>
<dbReference type="PANTHER" id="PTHR45648">
    <property type="entry name" value="GDSL LIPASE/ACYLHYDROLASE FAMILY PROTEIN (AFU_ORTHOLOGUE AFUA_4G14700)"/>
    <property type="match status" value="1"/>
</dbReference>
<dbReference type="GO" id="GO:0016788">
    <property type="term" value="F:hydrolase activity, acting on ester bonds"/>
    <property type="evidence" value="ECO:0007669"/>
    <property type="project" value="InterPro"/>
</dbReference>
<dbReference type="SUPFAM" id="SSF52266">
    <property type="entry name" value="SGNH hydrolase"/>
    <property type="match status" value="1"/>
</dbReference>
<evidence type="ECO:0000313" key="3">
    <source>
        <dbReference type="EMBL" id="WFD01376.1"/>
    </source>
</evidence>
<feature type="signal peptide" evidence="2">
    <location>
        <begin position="1"/>
        <end position="20"/>
    </location>
</feature>
<accession>A0AAF0DXF9</accession>
<organism evidence="3 4">
    <name type="scientific">Malassezia obtusa</name>
    <dbReference type="NCBI Taxonomy" id="76774"/>
    <lineage>
        <taxon>Eukaryota</taxon>
        <taxon>Fungi</taxon>
        <taxon>Dikarya</taxon>
        <taxon>Basidiomycota</taxon>
        <taxon>Ustilaginomycotina</taxon>
        <taxon>Malasseziomycetes</taxon>
        <taxon>Malasseziales</taxon>
        <taxon>Malasseziaceae</taxon>
        <taxon>Malassezia</taxon>
    </lineage>
</organism>
<gene>
    <name evidence="3" type="ORF">MOBT1_000039</name>
</gene>
<dbReference type="Pfam" id="PF00657">
    <property type="entry name" value="Lipase_GDSL"/>
    <property type="match status" value="1"/>
</dbReference>
<proteinExistence type="predicted"/>
<dbReference type="InterPro" id="IPR051058">
    <property type="entry name" value="GDSL_Est/Lipase"/>
</dbReference>
<dbReference type="Gene3D" id="3.40.50.1110">
    <property type="entry name" value="SGNH hydrolase"/>
    <property type="match status" value="1"/>
</dbReference>
<reference evidence="3" key="1">
    <citation type="submission" date="2023-03" db="EMBL/GenBank/DDBJ databases">
        <title>Mating type loci evolution in Malassezia.</title>
        <authorList>
            <person name="Coelho M.A."/>
        </authorList>
    </citation>
    <scope>NUCLEOTIDE SEQUENCE</scope>
    <source>
        <strain evidence="3">CBS 7876</strain>
    </source>
</reference>
<keyword evidence="2" id="KW-0732">Signal</keyword>
<dbReference type="EMBL" id="CP119934">
    <property type="protein sequence ID" value="WFD01376.1"/>
    <property type="molecule type" value="Genomic_DNA"/>
</dbReference>
<name>A0AAF0DXF9_9BASI</name>
<dbReference type="CDD" id="cd01846">
    <property type="entry name" value="fatty_acyltransferase_like"/>
    <property type="match status" value="1"/>
</dbReference>
<keyword evidence="1" id="KW-0378">Hydrolase</keyword>
<dbReference type="InterPro" id="IPR001087">
    <property type="entry name" value="GDSL"/>
</dbReference>
<dbReference type="PANTHER" id="PTHR45648:SF22">
    <property type="entry name" value="GDSL LIPASE_ACYLHYDROLASE FAMILY PROTEIN (AFU_ORTHOLOGUE AFUA_4G14700)"/>
    <property type="match status" value="1"/>
</dbReference>
<keyword evidence="4" id="KW-1185">Reference proteome</keyword>
<feature type="chain" id="PRO_5042083327" evidence="2">
    <location>
        <begin position="21"/>
        <end position="243"/>
    </location>
</feature>
<evidence type="ECO:0000313" key="4">
    <source>
        <dbReference type="Proteomes" id="UP001214603"/>
    </source>
</evidence>
<evidence type="ECO:0000256" key="2">
    <source>
        <dbReference type="SAM" id="SignalP"/>
    </source>
</evidence>
<dbReference type="Proteomes" id="UP001214603">
    <property type="component" value="Chromosome 1"/>
</dbReference>